<dbReference type="PANTHER" id="PTHR33696:SF3">
    <property type="entry name" value="FLZ-TYPE DOMAIN-CONTAINING PROTEIN"/>
    <property type="match status" value="1"/>
</dbReference>
<feature type="region of interest" description="Disordered" evidence="1">
    <location>
        <begin position="35"/>
        <end position="81"/>
    </location>
</feature>
<reference evidence="2 3" key="1">
    <citation type="journal article" date="2024" name="Plant J.">
        <title>Genome sequences and population genomics reveal climatic adaptation and genomic divergence between two closely related sweetgum species.</title>
        <authorList>
            <person name="Xu W.Q."/>
            <person name="Ren C.Q."/>
            <person name="Zhang X.Y."/>
            <person name="Comes H.P."/>
            <person name="Liu X.H."/>
            <person name="Li Y.G."/>
            <person name="Kettle C.J."/>
            <person name="Jalonen R."/>
            <person name="Gaisberger H."/>
            <person name="Ma Y.Z."/>
            <person name="Qiu Y.X."/>
        </authorList>
    </citation>
    <scope>NUCLEOTIDE SEQUENCE [LARGE SCALE GENOMIC DNA]</scope>
    <source>
        <strain evidence="2">Hangzhou</strain>
    </source>
</reference>
<dbReference type="Proteomes" id="UP001415857">
    <property type="component" value="Unassembled WGS sequence"/>
</dbReference>
<evidence type="ECO:0000313" key="2">
    <source>
        <dbReference type="EMBL" id="KAK9284689.1"/>
    </source>
</evidence>
<dbReference type="EMBL" id="JBBPBK010000005">
    <property type="protein sequence ID" value="KAK9284689.1"/>
    <property type="molecule type" value="Genomic_DNA"/>
</dbReference>
<dbReference type="PANTHER" id="PTHR33696">
    <property type="entry name" value="T22J18.15-RELATED"/>
    <property type="match status" value="1"/>
</dbReference>
<keyword evidence="3" id="KW-1185">Reference proteome</keyword>
<comment type="caution">
    <text evidence="2">The sequence shown here is derived from an EMBL/GenBank/DDBJ whole genome shotgun (WGS) entry which is preliminary data.</text>
</comment>
<evidence type="ECO:0000313" key="3">
    <source>
        <dbReference type="Proteomes" id="UP001415857"/>
    </source>
</evidence>
<organism evidence="2 3">
    <name type="scientific">Liquidambar formosana</name>
    <name type="common">Formosan gum</name>
    <dbReference type="NCBI Taxonomy" id="63359"/>
    <lineage>
        <taxon>Eukaryota</taxon>
        <taxon>Viridiplantae</taxon>
        <taxon>Streptophyta</taxon>
        <taxon>Embryophyta</taxon>
        <taxon>Tracheophyta</taxon>
        <taxon>Spermatophyta</taxon>
        <taxon>Magnoliopsida</taxon>
        <taxon>eudicotyledons</taxon>
        <taxon>Gunneridae</taxon>
        <taxon>Pentapetalae</taxon>
        <taxon>Saxifragales</taxon>
        <taxon>Altingiaceae</taxon>
        <taxon>Liquidambar</taxon>
    </lineage>
</organism>
<protein>
    <submittedName>
        <fullName evidence="2">Uncharacterized protein</fullName>
    </submittedName>
</protein>
<name>A0AAP0S091_LIQFO</name>
<evidence type="ECO:0000256" key="1">
    <source>
        <dbReference type="SAM" id="MobiDB-lite"/>
    </source>
</evidence>
<proteinExistence type="predicted"/>
<dbReference type="AlphaFoldDB" id="A0AAP0S091"/>
<accession>A0AAP0S091</accession>
<sequence>MSHRKVHSLGNVPFSWEEEPGVCKVSHQKRPTDIGLYGLDHLSRPPSAPTSPPCHSNSAKVPVPLPPCPSKPPRRSTSLKGLWRQEDPFLAAYKECTKNEKLGKSPSESKRGSVGFNVRFSKFGFSCKKPGHVREDNLVKLTHLPPLPRERNRGLR</sequence>
<gene>
    <name evidence="2" type="ORF">L1049_023865</name>
</gene>